<sequence>MLRLFAVLSLLSISSARPYETSPQNVVTVPPNCPAGQEWINGACRDIWNMAMPGAAPLKAISDFDAQNMITVPPNCPPGQQWINGQCRDVWRGGDLAYYNFDETDINDEVFHPAQIDIRSNDHRTVKKPFRITNIPNQCPSGYRPDANGICRKRLEY</sequence>
<evidence type="ECO:0000313" key="3">
    <source>
        <dbReference type="Proteomes" id="UP000838756"/>
    </source>
</evidence>
<keyword evidence="3" id="KW-1185">Reference proteome</keyword>
<organism evidence="2 3">
    <name type="scientific">Pararge aegeria aegeria</name>
    <dbReference type="NCBI Taxonomy" id="348720"/>
    <lineage>
        <taxon>Eukaryota</taxon>
        <taxon>Metazoa</taxon>
        <taxon>Ecdysozoa</taxon>
        <taxon>Arthropoda</taxon>
        <taxon>Hexapoda</taxon>
        <taxon>Insecta</taxon>
        <taxon>Pterygota</taxon>
        <taxon>Neoptera</taxon>
        <taxon>Endopterygota</taxon>
        <taxon>Lepidoptera</taxon>
        <taxon>Glossata</taxon>
        <taxon>Ditrysia</taxon>
        <taxon>Papilionoidea</taxon>
        <taxon>Nymphalidae</taxon>
        <taxon>Satyrinae</taxon>
        <taxon>Satyrini</taxon>
        <taxon>Parargina</taxon>
        <taxon>Pararge</taxon>
    </lineage>
</organism>
<gene>
    <name evidence="2" type="primary">jg9777</name>
    <name evidence="2" type="ORF">PAEG_LOCUS15013</name>
</gene>
<evidence type="ECO:0000256" key="1">
    <source>
        <dbReference type="SAM" id="SignalP"/>
    </source>
</evidence>
<keyword evidence="1" id="KW-0732">Signal</keyword>
<feature type="signal peptide" evidence="1">
    <location>
        <begin position="1"/>
        <end position="16"/>
    </location>
</feature>
<dbReference type="InterPro" id="IPR009030">
    <property type="entry name" value="Growth_fac_rcpt_cys_sf"/>
</dbReference>
<name>A0A8S4RKA4_9NEOP</name>
<accession>A0A8S4RKA4</accession>
<comment type="caution">
    <text evidence="2">The sequence shown here is derived from an EMBL/GenBank/DDBJ whole genome shotgun (WGS) entry which is preliminary data.</text>
</comment>
<protein>
    <submittedName>
        <fullName evidence="2">Jg9777 protein</fullName>
    </submittedName>
</protein>
<feature type="chain" id="PRO_5035862912" evidence="1">
    <location>
        <begin position="17"/>
        <end position="157"/>
    </location>
</feature>
<evidence type="ECO:0000313" key="2">
    <source>
        <dbReference type="EMBL" id="CAH2237843.1"/>
    </source>
</evidence>
<reference evidence="2" key="1">
    <citation type="submission" date="2022-03" db="EMBL/GenBank/DDBJ databases">
        <authorList>
            <person name="Lindestad O."/>
        </authorList>
    </citation>
    <scope>NUCLEOTIDE SEQUENCE</scope>
</reference>
<dbReference type="SUPFAM" id="SSF57184">
    <property type="entry name" value="Growth factor receptor domain"/>
    <property type="match status" value="1"/>
</dbReference>
<proteinExistence type="predicted"/>
<dbReference type="AlphaFoldDB" id="A0A8S4RKA4"/>
<dbReference type="OrthoDB" id="7385188at2759"/>
<dbReference type="EMBL" id="CAKXAJ010025293">
    <property type="protein sequence ID" value="CAH2237843.1"/>
    <property type="molecule type" value="Genomic_DNA"/>
</dbReference>
<dbReference type="Proteomes" id="UP000838756">
    <property type="component" value="Unassembled WGS sequence"/>
</dbReference>